<keyword evidence="4" id="KW-1185">Reference proteome</keyword>
<proteinExistence type="predicted"/>
<dbReference type="Proteomes" id="UP000077659">
    <property type="component" value="Unassembled WGS sequence"/>
</dbReference>
<organism evidence="2 3">
    <name type="scientific">Xanthomonas floridensis</name>
    <dbReference type="NCBI Taxonomy" id="1843580"/>
    <lineage>
        <taxon>Bacteria</taxon>
        <taxon>Pseudomonadati</taxon>
        <taxon>Pseudomonadota</taxon>
        <taxon>Gammaproteobacteria</taxon>
        <taxon>Lysobacterales</taxon>
        <taxon>Lysobacteraceae</taxon>
        <taxon>Xanthomonas</taxon>
    </lineage>
</organism>
<evidence type="ECO:0000313" key="2">
    <source>
        <dbReference type="EMBL" id="OAG69049.1"/>
    </source>
</evidence>
<dbReference type="OrthoDB" id="6027059at2"/>
<evidence type="ECO:0000313" key="1">
    <source>
        <dbReference type="EMBL" id="MEA5124167.1"/>
    </source>
</evidence>
<dbReference type="Proteomes" id="UP001303614">
    <property type="component" value="Unassembled WGS sequence"/>
</dbReference>
<accession>A0A1A9MG65</accession>
<dbReference type="AlphaFoldDB" id="A0A1A9MG65"/>
<evidence type="ECO:0000313" key="4">
    <source>
        <dbReference type="Proteomes" id="UP001303614"/>
    </source>
</evidence>
<dbReference type="RefSeq" id="WP_064507659.1">
    <property type="nucleotide sequence ID" value="NZ_JAYFSN010000010.1"/>
</dbReference>
<sequence>MTTPIHAMRVATAGLDLLHTTRLKLACSLLLAERIDVQLGEWPQHAADVVVLGLETADGLAAWQALQGQPVRVLVVSRTPVAGAWLKHGATVRELNEQMRLLLSSPHATPVAEPALLLRHCRGEFGTGVVVVRNAGLQVRVDPAQHCLHLPAGVTLDELIAALDRSGWQRTADDIHTSLPQRVSFEALYFALPEHLRPALPAVEPSHALQLRQWPELSAQTSSPAQLLAIAHLHARPWRPQALATACKLPLQTVECLFAAALASGLAQTAEIPVPSMPPRPDSSSNSRFFSWVARRFGLSLFQAQS</sequence>
<name>A0A1A9MG65_9XANT</name>
<dbReference type="EMBL" id="JAYFSO010000010">
    <property type="protein sequence ID" value="MEA5124167.1"/>
    <property type="molecule type" value="Genomic_DNA"/>
</dbReference>
<comment type="caution">
    <text evidence="2">The sequence shown here is derived from an EMBL/GenBank/DDBJ whole genome shotgun (WGS) entry which is preliminary data.</text>
</comment>
<dbReference type="STRING" id="1843580.A7D17_10675"/>
<dbReference type="EMBL" id="LXNG01000003">
    <property type="protein sequence ID" value="OAG69049.1"/>
    <property type="molecule type" value="Genomic_DNA"/>
</dbReference>
<protein>
    <submittedName>
        <fullName evidence="2">Uncharacterized protein</fullName>
    </submittedName>
</protein>
<reference evidence="2 3" key="1">
    <citation type="submission" date="2016-05" db="EMBL/GenBank/DDBJ databases">
        <title>Pathogenic, phenotypic and molecular characterisation of Xanthomonas nasturtii sp. nov. and Xanthomonas floridensis sp. nov., new species of Xanthomonas associated with watercress production in Florida.</title>
        <authorList>
            <person name="Vicente J.G."/>
            <person name="Rothwell S."/>
            <person name="Holub E.B."/>
            <person name="Studholme D.J."/>
        </authorList>
    </citation>
    <scope>NUCLEOTIDE SEQUENCE [LARGE SCALE GENOMIC DNA]</scope>
    <source>
        <strain evidence="2 3">WHRI 8848</strain>
    </source>
</reference>
<gene>
    <name evidence="2" type="ORF">A7D17_10675</name>
    <name evidence="1" type="ORF">VB146_09905</name>
</gene>
<reference evidence="1 4" key="2">
    <citation type="submission" date="2023-12" db="EMBL/GenBank/DDBJ databases">
        <title>Genome sequencing of Xanthomonas floridensis.</title>
        <authorList>
            <person name="Greer S."/>
            <person name="Harrison J."/>
            <person name="Grant M."/>
            <person name="Vicente J."/>
            <person name="Studholme D."/>
        </authorList>
    </citation>
    <scope>NUCLEOTIDE SEQUENCE [LARGE SCALE GENOMIC DNA]</scope>
    <source>
        <strain evidence="1 4">WHRI 8848</strain>
    </source>
</reference>
<evidence type="ECO:0000313" key="3">
    <source>
        <dbReference type="Proteomes" id="UP000077659"/>
    </source>
</evidence>